<evidence type="ECO:0000313" key="6">
    <source>
        <dbReference type="EMBL" id="CAG8393762.1"/>
    </source>
</evidence>
<evidence type="ECO:0000256" key="2">
    <source>
        <dbReference type="ARBA" id="ARBA00022692"/>
    </source>
</evidence>
<dbReference type="AlphaFoldDB" id="A0A9W4JI30"/>
<feature type="transmembrane region" description="Helical" evidence="5">
    <location>
        <begin position="292"/>
        <end position="311"/>
    </location>
</feature>
<dbReference type="Gene3D" id="1.20.1250.20">
    <property type="entry name" value="MFS general substrate transporter like domains"/>
    <property type="match status" value="1"/>
</dbReference>
<feature type="transmembrane region" description="Helical" evidence="5">
    <location>
        <begin position="42"/>
        <end position="62"/>
    </location>
</feature>
<accession>A0A9W4JI30</accession>
<feature type="transmembrane region" description="Helical" evidence="5">
    <location>
        <begin position="248"/>
        <end position="271"/>
    </location>
</feature>
<dbReference type="InterPro" id="IPR036259">
    <property type="entry name" value="MFS_trans_sf"/>
</dbReference>
<protein>
    <recommendedName>
        <fullName evidence="8">Major facilitator superfamily (MFS) profile domain-containing protein</fullName>
    </recommendedName>
</protein>
<keyword evidence="3 5" id="KW-1133">Transmembrane helix</keyword>
<feature type="transmembrane region" description="Helical" evidence="5">
    <location>
        <begin position="385"/>
        <end position="407"/>
    </location>
</feature>
<organism evidence="6 7">
    <name type="scientific">Penicillium salamii</name>
    <dbReference type="NCBI Taxonomy" id="1612424"/>
    <lineage>
        <taxon>Eukaryota</taxon>
        <taxon>Fungi</taxon>
        <taxon>Dikarya</taxon>
        <taxon>Ascomycota</taxon>
        <taxon>Pezizomycotina</taxon>
        <taxon>Eurotiomycetes</taxon>
        <taxon>Eurotiomycetidae</taxon>
        <taxon>Eurotiales</taxon>
        <taxon>Aspergillaceae</taxon>
        <taxon>Penicillium</taxon>
    </lineage>
</organism>
<dbReference type="PANTHER" id="PTHR23502:SF47">
    <property type="entry name" value="MAJOR FACILITATOR SUPERFAMILY (MFS) PROFILE DOMAIN-CONTAINING PROTEIN-RELATED"/>
    <property type="match status" value="1"/>
</dbReference>
<feature type="transmembrane region" description="Helical" evidence="5">
    <location>
        <begin position="134"/>
        <end position="160"/>
    </location>
</feature>
<dbReference type="GO" id="GO:0022857">
    <property type="term" value="F:transmembrane transporter activity"/>
    <property type="evidence" value="ECO:0007669"/>
    <property type="project" value="InterPro"/>
</dbReference>
<feature type="transmembrane region" description="Helical" evidence="5">
    <location>
        <begin position="98"/>
        <end position="122"/>
    </location>
</feature>
<comment type="subcellular location">
    <subcellularLocation>
        <location evidence="1">Membrane</location>
        <topology evidence="1">Multi-pass membrane protein</topology>
    </subcellularLocation>
</comment>
<feature type="transmembrane region" description="Helical" evidence="5">
    <location>
        <begin position="210"/>
        <end position="228"/>
    </location>
</feature>
<dbReference type="GO" id="GO:0005886">
    <property type="term" value="C:plasma membrane"/>
    <property type="evidence" value="ECO:0007669"/>
    <property type="project" value="TreeGrafter"/>
</dbReference>
<keyword evidence="4 5" id="KW-0472">Membrane</keyword>
<keyword evidence="2 5" id="KW-0812">Transmembrane</keyword>
<evidence type="ECO:0000256" key="5">
    <source>
        <dbReference type="SAM" id="Phobius"/>
    </source>
</evidence>
<evidence type="ECO:0000313" key="7">
    <source>
        <dbReference type="Proteomes" id="UP001152646"/>
    </source>
</evidence>
<dbReference type="OrthoDB" id="3936150at2759"/>
<dbReference type="Pfam" id="PF07690">
    <property type="entry name" value="MFS_1"/>
    <property type="match status" value="1"/>
</dbReference>
<feature type="transmembrane region" description="Helical" evidence="5">
    <location>
        <begin position="350"/>
        <end position="373"/>
    </location>
</feature>
<reference evidence="6" key="1">
    <citation type="submission" date="2021-07" db="EMBL/GenBank/DDBJ databases">
        <authorList>
            <person name="Branca A.L. A."/>
        </authorList>
    </citation>
    <scope>NUCLEOTIDE SEQUENCE</scope>
</reference>
<dbReference type="PANTHER" id="PTHR23502">
    <property type="entry name" value="MAJOR FACILITATOR SUPERFAMILY"/>
    <property type="match status" value="1"/>
</dbReference>
<comment type="caution">
    <text evidence="6">The sequence shown here is derived from an EMBL/GenBank/DDBJ whole genome shotgun (WGS) entry which is preliminary data.</text>
</comment>
<gene>
    <name evidence="6" type="ORF">PSALAMII_LOCUS7357</name>
</gene>
<evidence type="ECO:0000256" key="4">
    <source>
        <dbReference type="ARBA" id="ARBA00023136"/>
    </source>
</evidence>
<dbReference type="EMBL" id="CAJVPA010000196">
    <property type="protein sequence ID" value="CAG8393762.1"/>
    <property type="molecule type" value="Genomic_DNA"/>
</dbReference>
<name>A0A9W4JI30_9EURO</name>
<proteinExistence type="predicted"/>
<evidence type="ECO:0000256" key="3">
    <source>
        <dbReference type="ARBA" id="ARBA00022989"/>
    </source>
</evidence>
<dbReference type="InterPro" id="IPR011701">
    <property type="entry name" value="MFS"/>
</dbReference>
<dbReference type="SUPFAM" id="SSF103473">
    <property type="entry name" value="MFS general substrate transporter"/>
    <property type="match status" value="1"/>
</dbReference>
<dbReference type="Proteomes" id="UP001152646">
    <property type="component" value="Unassembled WGS sequence"/>
</dbReference>
<feature type="transmembrane region" description="Helical" evidence="5">
    <location>
        <begin position="317"/>
        <end position="338"/>
    </location>
</feature>
<evidence type="ECO:0008006" key="8">
    <source>
        <dbReference type="Google" id="ProtNLM"/>
    </source>
</evidence>
<feature type="transmembrane region" description="Helical" evidence="5">
    <location>
        <begin position="12"/>
        <end position="30"/>
    </location>
</feature>
<evidence type="ECO:0000256" key="1">
    <source>
        <dbReference type="ARBA" id="ARBA00004141"/>
    </source>
</evidence>
<sequence length="422" mass="46752">MQGGNACTEIALLGTALFMIAFGLGSLVSAPFSEILGRNHVYIASLIIFALFAMGAGLAPGISSWLACRFFAGLFGCPPLTNFGGTTADLWSPVERTYVFPLLLCLCFLGPFLAPMVAAFMGTSPLISWQWTEWLTLILTGTLLLSILLFVPETFAPVLLKWKAQALRKATGNELYRSEHEIEAIHLYRKLQRSVKLLLKFLLTEPNIQIFSLYMAVIYTVLFGFLPGREFIFGSTGIYGLNQAHTGLCYIVINIGFLLSLFTIWPIHIRFKRRNSEAHEQGKQKVVPEERLTHAIVGAPLLPISIFWIGWTSWPNVSHWSPLVGNVAFGYAIMQLYISSYQYIIDSYGILSASALVGMTVTRYCVAGPMVIVSVPMYENLGVHWTLTLLGCLAAPLAPVPYLFMYYGSIARKKSKGATDFE</sequence>